<evidence type="ECO:0000256" key="4">
    <source>
        <dbReference type="ARBA" id="ARBA00022723"/>
    </source>
</evidence>
<evidence type="ECO:0000313" key="12">
    <source>
        <dbReference type="Proteomes" id="UP000184330"/>
    </source>
</evidence>
<evidence type="ECO:0000256" key="9">
    <source>
        <dbReference type="ARBA" id="ARBA00034075"/>
    </source>
</evidence>
<sequence length="538" mass="58403">MKSFNFFQLSLILGQVQALNYTLGTCSGLSNANLQYSSIRFVTPVIAGSNFTGDAPETSYNTVQTALPSACRVACEIQTSQNSTARFEIWLPMKTAWNSRFLAVGNGGWAGGINYPDIVMGLKQGFATMSTDTGHNSTQNDATWTGNAEEMIDFGHRALHLATIAAKEVVENFYNLNASYSYYAGCSTGGRQGWSEVQRYPEDFDGVLVGAPANWMTHLPAWDIRVALEQFPSSKPSYINSTMWPTIHEAVLAQCDALDGVVDGLISDPTRCNFHPEVLACGNGISNSSACLNPAQIANLHRVWTPWWEANNTLIYEGLSPGSEAGYTFLMNGATPQFGIDFFKHAVVNDTTWDYSTINGSTVAFADAINPGGINAYDPDLRPFQSAGGKVIEYHGYQDQVIPSLASGRWYDTVYEFYGGLGQAAELSDFYRLFMVPGLEHCNGGDGAWVTGAASQSGILPAENSTNHSLLYSLIDWVENTNSSGPETMIGTKYVGDVTSAGVKFTRPYCRWPNIPVYNGKGNVSLAESWSCPSAGVY</sequence>
<keyword evidence="4" id="KW-0479">Metal-binding</keyword>
<comment type="similarity">
    <text evidence="1 10">Belongs to the tannase family.</text>
</comment>
<gene>
    <name evidence="11" type="ORF">PAC_09396</name>
</gene>
<dbReference type="GO" id="GO:0030600">
    <property type="term" value="F:feruloyl esterase activity"/>
    <property type="evidence" value="ECO:0007669"/>
    <property type="project" value="UniProtKB-EC"/>
</dbReference>
<dbReference type="GO" id="GO:0046872">
    <property type="term" value="F:metal ion binding"/>
    <property type="evidence" value="ECO:0007669"/>
    <property type="project" value="UniProtKB-KW"/>
</dbReference>
<dbReference type="EC" id="3.1.1.-" evidence="10"/>
<dbReference type="InterPro" id="IPR029058">
    <property type="entry name" value="AB_hydrolase_fold"/>
</dbReference>
<dbReference type="OrthoDB" id="3039123at2759"/>
<evidence type="ECO:0000313" key="11">
    <source>
        <dbReference type="EMBL" id="CZR59504.1"/>
    </source>
</evidence>
<reference evidence="11 12" key="1">
    <citation type="submission" date="2016-03" db="EMBL/GenBank/DDBJ databases">
        <authorList>
            <person name="Ploux O."/>
        </authorList>
    </citation>
    <scope>NUCLEOTIDE SEQUENCE [LARGE SCALE GENOMIC DNA]</scope>
    <source>
        <strain evidence="11 12">UAMH 11012</strain>
    </source>
</reference>
<dbReference type="GO" id="GO:0045493">
    <property type="term" value="P:xylan catabolic process"/>
    <property type="evidence" value="ECO:0007669"/>
    <property type="project" value="UniProtKB-KW"/>
</dbReference>
<evidence type="ECO:0000256" key="2">
    <source>
        <dbReference type="ARBA" id="ARBA00022487"/>
    </source>
</evidence>
<dbReference type="PANTHER" id="PTHR33938:SF15">
    <property type="entry name" value="FERULOYL ESTERASE B-RELATED"/>
    <property type="match status" value="1"/>
</dbReference>
<evidence type="ECO:0000256" key="10">
    <source>
        <dbReference type="RuleBase" id="RU361238"/>
    </source>
</evidence>
<accession>A0A1L7X3A8</accession>
<keyword evidence="3" id="KW-0119">Carbohydrate metabolism</keyword>
<feature type="signal peptide" evidence="10">
    <location>
        <begin position="1"/>
        <end position="18"/>
    </location>
</feature>
<dbReference type="SUPFAM" id="SSF53474">
    <property type="entry name" value="alpha/beta-Hydrolases"/>
    <property type="match status" value="1"/>
</dbReference>
<keyword evidence="2" id="KW-0719">Serine esterase</keyword>
<dbReference type="InterPro" id="IPR011118">
    <property type="entry name" value="Tannase/feruloyl_esterase"/>
</dbReference>
<dbReference type="PANTHER" id="PTHR33938">
    <property type="entry name" value="FERULOYL ESTERASE B-RELATED"/>
    <property type="match status" value="1"/>
</dbReference>
<protein>
    <recommendedName>
        <fullName evidence="10">Carboxylic ester hydrolase</fullName>
        <ecNumber evidence="10">3.1.1.-</ecNumber>
    </recommendedName>
</protein>
<dbReference type="Pfam" id="PF07519">
    <property type="entry name" value="Tannase"/>
    <property type="match status" value="1"/>
</dbReference>
<evidence type="ECO:0000256" key="8">
    <source>
        <dbReference type="ARBA" id="ARBA00023157"/>
    </source>
</evidence>
<evidence type="ECO:0000256" key="1">
    <source>
        <dbReference type="ARBA" id="ARBA00006249"/>
    </source>
</evidence>
<keyword evidence="8" id="KW-1015">Disulfide bond</keyword>
<evidence type="ECO:0000256" key="7">
    <source>
        <dbReference type="ARBA" id="ARBA00022837"/>
    </source>
</evidence>
<name>A0A1L7X3A8_9HELO</name>
<keyword evidence="7" id="KW-0106">Calcium</keyword>
<organism evidence="11 12">
    <name type="scientific">Phialocephala subalpina</name>
    <dbReference type="NCBI Taxonomy" id="576137"/>
    <lineage>
        <taxon>Eukaryota</taxon>
        <taxon>Fungi</taxon>
        <taxon>Dikarya</taxon>
        <taxon>Ascomycota</taxon>
        <taxon>Pezizomycotina</taxon>
        <taxon>Leotiomycetes</taxon>
        <taxon>Helotiales</taxon>
        <taxon>Mollisiaceae</taxon>
        <taxon>Phialocephala</taxon>
        <taxon>Phialocephala fortinii species complex</taxon>
    </lineage>
</organism>
<keyword evidence="12" id="KW-1185">Reference proteome</keyword>
<evidence type="ECO:0000256" key="3">
    <source>
        <dbReference type="ARBA" id="ARBA00022651"/>
    </source>
</evidence>
<comment type="catalytic activity">
    <reaction evidence="9">
        <text>feruloyl-polysaccharide + H2O = ferulate + polysaccharide.</text>
        <dbReference type="EC" id="3.1.1.73"/>
    </reaction>
</comment>
<keyword evidence="6 10" id="KW-0378">Hydrolase</keyword>
<proteinExistence type="inferred from homology"/>
<feature type="chain" id="PRO_5011810517" description="Carboxylic ester hydrolase" evidence="10">
    <location>
        <begin position="19"/>
        <end position="538"/>
    </location>
</feature>
<dbReference type="Proteomes" id="UP000184330">
    <property type="component" value="Unassembled WGS sequence"/>
</dbReference>
<evidence type="ECO:0000256" key="6">
    <source>
        <dbReference type="ARBA" id="ARBA00022801"/>
    </source>
</evidence>
<keyword evidence="3" id="KW-0624">Polysaccharide degradation</keyword>
<evidence type="ECO:0000256" key="5">
    <source>
        <dbReference type="ARBA" id="ARBA00022729"/>
    </source>
</evidence>
<keyword evidence="3" id="KW-0858">Xylan degradation</keyword>
<dbReference type="EMBL" id="FJOG01000014">
    <property type="protein sequence ID" value="CZR59504.1"/>
    <property type="molecule type" value="Genomic_DNA"/>
</dbReference>
<dbReference type="AlphaFoldDB" id="A0A1L7X3A8"/>
<keyword evidence="5 10" id="KW-0732">Signal</keyword>